<dbReference type="InterPro" id="IPR001806">
    <property type="entry name" value="Small_GTPase"/>
</dbReference>
<keyword evidence="2" id="KW-1185">Reference proteome</keyword>
<dbReference type="SUPFAM" id="SSF52540">
    <property type="entry name" value="P-loop containing nucleoside triphosphate hydrolases"/>
    <property type="match status" value="1"/>
</dbReference>
<dbReference type="PANTHER" id="PTHR47979">
    <property type="entry name" value="DRAB11-RELATED"/>
    <property type="match status" value="1"/>
</dbReference>
<dbReference type="Pfam" id="PF00071">
    <property type="entry name" value="Ras"/>
    <property type="match status" value="1"/>
</dbReference>
<accession>A0ABP1HGD8</accession>
<evidence type="ECO:0000313" key="2">
    <source>
        <dbReference type="Proteomes" id="UP001642409"/>
    </source>
</evidence>
<evidence type="ECO:0000313" key="1">
    <source>
        <dbReference type="EMBL" id="CAL5993918.1"/>
    </source>
</evidence>
<dbReference type="InterPro" id="IPR027417">
    <property type="entry name" value="P-loop_NTPase"/>
</dbReference>
<dbReference type="PROSITE" id="PS51419">
    <property type="entry name" value="RAB"/>
    <property type="match status" value="1"/>
</dbReference>
<reference evidence="1 2" key="1">
    <citation type="submission" date="2024-07" db="EMBL/GenBank/DDBJ databases">
        <authorList>
            <person name="Akdeniz Z."/>
        </authorList>
    </citation>
    <scope>NUCLEOTIDE SEQUENCE [LARGE SCALE GENOMIC DNA]</scope>
</reference>
<organism evidence="1 2">
    <name type="scientific">Hexamita inflata</name>
    <dbReference type="NCBI Taxonomy" id="28002"/>
    <lineage>
        <taxon>Eukaryota</taxon>
        <taxon>Metamonada</taxon>
        <taxon>Diplomonadida</taxon>
        <taxon>Hexamitidae</taxon>
        <taxon>Hexamitinae</taxon>
        <taxon>Hexamita</taxon>
    </lineage>
</organism>
<dbReference type="Proteomes" id="UP001642409">
    <property type="component" value="Unassembled WGS sequence"/>
</dbReference>
<name>A0ABP1HGD8_9EUKA</name>
<proteinExistence type="predicted"/>
<dbReference type="Gene3D" id="3.40.50.300">
    <property type="entry name" value="P-loop containing nucleotide triphosphate hydrolases"/>
    <property type="match status" value="1"/>
</dbReference>
<sequence>MTEKVFKVIIDGAQQTHKSRLFCELLQKQLVSFGTETVQFQDATVKLQIWGSYRQSNTMKFSPLYYKGTGVVLLVFDVGNIETFRMCPIYIQQIRSECSKNTQIMLIGQQFTEIRQVSVDEATVFAEMNKMTYAEVNYVGDVKESRSLMQDAFVANENTQLQMTQLKQRMAAVAIKSEQK</sequence>
<dbReference type="InterPro" id="IPR050209">
    <property type="entry name" value="Rab_GTPases_membrane_traffic"/>
</dbReference>
<comment type="caution">
    <text evidence="1">The sequence shown here is derived from an EMBL/GenBank/DDBJ whole genome shotgun (WGS) entry which is preliminary data.</text>
</comment>
<dbReference type="SMART" id="SM00175">
    <property type="entry name" value="RAB"/>
    <property type="match status" value="1"/>
</dbReference>
<dbReference type="EMBL" id="CAXDID020000031">
    <property type="protein sequence ID" value="CAL5993918.1"/>
    <property type="molecule type" value="Genomic_DNA"/>
</dbReference>
<protein>
    <submittedName>
        <fullName evidence="1">Rab2a</fullName>
    </submittedName>
</protein>
<gene>
    <name evidence="1" type="ORF">HINF_LOCUS13295</name>
</gene>